<dbReference type="GO" id="GO:0000175">
    <property type="term" value="F:3'-5'-RNA exonuclease activity"/>
    <property type="evidence" value="ECO:0007669"/>
    <property type="project" value="TreeGrafter"/>
</dbReference>
<dbReference type="AlphaFoldDB" id="A0A0B2VGR3"/>
<protein>
    <submittedName>
        <fullName evidence="2">Protein angel-like protein 1</fullName>
    </submittedName>
</protein>
<dbReference type="InterPro" id="IPR005135">
    <property type="entry name" value="Endo/exonuclease/phosphatase"/>
</dbReference>
<gene>
    <name evidence="2" type="primary">ANGEL1</name>
    <name evidence="2" type="ORF">Tcan_08345</name>
</gene>
<comment type="caution">
    <text evidence="2">The sequence shown here is derived from an EMBL/GenBank/DDBJ whole genome shotgun (WGS) entry which is preliminary data.</text>
</comment>
<evidence type="ECO:0000259" key="1">
    <source>
        <dbReference type="Pfam" id="PF03372"/>
    </source>
</evidence>
<dbReference type="Gene3D" id="3.60.10.10">
    <property type="entry name" value="Endonuclease/exonuclease/phosphatase"/>
    <property type="match status" value="1"/>
</dbReference>
<organism evidence="2 3">
    <name type="scientific">Toxocara canis</name>
    <name type="common">Canine roundworm</name>
    <dbReference type="NCBI Taxonomy" id="6265"/>
    <lineage>
        <taxon>Eukaryota</taxon>
        <taxon>Metazoa</taxon>
        <taxon>Ecdysozoa</taxon>
        <taxon>Nematoda</taxon>
        <taxon>Chromadorea</taxon>
        <taxon>Rhabditida</taxon>
        <taxon>Spirurina</taxon>
        <taxon>Ascaridomorpha</taxon>
        <taxon>Ascaridoidea</taxon>
        <taxon>Toxocaridae</taxon>
        <taxon>Toxocara</taxon>
    </lineage>
</organism>
<dbReference type="STRING" id="6265.A0A0B2VGR3"/>
<dbReference type="OrthoDB" id="10253982at2759"/>
<dbReference type="Pfam" id="PF03372">
    <property type="entry name" value="Exo_endo_phos"/>
    <property type="match status" value="1"/>
</dbReference>
<proteinExistence type="predicted"/>
<dbReference type="Proteomes" id="UP000031036">
    <property type="component" value="Unassembled WGS sequence"/>
</dbReference>
<sequence length="372" mass="42284">MQQVLTQSRTLAAKCTCPIGGHLLRPSSSVQSSVGAQHLVYDAFKGRDTTKGARFLQRDERQIAIRRDIVATRRPLIATNAIISDHLPLEGFTDLLSEGTSMLFDRVPRVWENVQTAYFDGQPLRVCSYNVLCQKQIARTAFLYQHLLSSFGREYQLTWEYRSTLLAREFSMIDADVLCLQEVQYDHYKDFYEPTLTAAGYTGVYKRRTGAMIDGCAIFYRSNLELVAYRPLDYRFHEYTHLNKDNIGQLVRFKVKNNDAQICVFNTHLVFNKRLGDVKLAQTAVLLAILDEECCNSSEQQCPYIICGDFNMEPYSPMYNFFTGGSLSFENLKQFEVSGQGEFGGLPLEADILPSSSNIGYDCRFGGKRSLI</sequence>
<name>A0A0B2VGR3_TOXCA</name>
<evidence type="ECO:0000313" key="2">
    <source>
        <dbReference type="EMBL" id="KHN80150.1"/>
    </source>
</evidence>
<dbReference type="InterPro" id="IPR050410">
    <property type="entry name" value="CCR4/nocturin_mRNA_transcr"/>
</dbReference>
<dbReference type="InterPro" id="IPR036691">
    <property type="entry name" value="Endo/exonu/phosph_ase_sf"/>
</dbReference>
<reference evidence="2 3" key="1">
    <citation type="submission" date="2014-11" db="EMBL/GenBank/DDBJ databases">
        <title>Genetic blueprint of the zoonotic pathogen Toxocara canis.</title>
        <authorList>
            <person name="Zhu X.-Q."/>
            <person name="Korhonen P.K."/>
            <person name="Cai H."/>
            <person name="Young N.D."/>
            <person name="Nejsum P."/>
            <person name="von Samson-Himmelstjerna G."/>
            <person name="Boag P.R."/>
            <person name="Tan P."/>
            <person name="Li Q."/>
            <person name="Min J."/>
            <person name="Yang Y."/>
            <person name="Wang X."/>
            <person name="Fang X."/>
            <person name="Hall R.S."/>
            <person name="Hofmann A."/>
            <person name="Sternberg P.W."/>
            <person name="Jex A.R."/>
            <person name="Gasser R.B."/>
        </authorList>
    </citation>
    <scope>NUCLEOTIDE SEQUENCE [LARGE SCALE GENOMIC DNA]</scope>
    <source>
        <strain evidence="2">PN_DK_2014</strain>
    </source>
</reference>
<dbReference type="PANTHER" id="PTHR12121:SF34">
    <property type="entry name" value="PROTEIN ANGEL"/>
    <property type="match status" value="1"/>
</dbReference>
<feature type="domain" description="Endonuclease/exonuclease/phosphatase" evidence="1">
    <location>
        <begin position="127"/>
        <end position="329"/>
    </location>
</feature>
<dbReference type="SUPFAM" id="SSF56219">
    <property type="entry name" value="DNase I-like"/>
    <property type="match status" value="1"/>
</dbReference>
<evidence type="ECO:0000313" key="3">
    <source>
        <dbReference type="Proteomes" id="UP000031036"/>
    </source>
</evidence>
<accession>A0A0B2VGR3</accession>
<dbReference type="EMBL" id="JPKZ01001762">
    <property type="protein sequence ID" value="KHN80150.1"/>
    <property type="molecule type" value="Genomic_DNA"/>
</dbReference>
<dbReference type="PANTHER" id="PTHR12121">
    <property type="entry name" value="CARBON CATABOLITE REPRESSOR PROTEIN 4"/>
    <property type="match status" value="1"/>
</dbReference>
<keyword evidence="3" id="KW-1185">Reference proteome</keyword>